<organism evidence="3 4">
    <name type="scientific">Rubripirellula obstinata</name>
    <dbReference type="NCBI Taxonomy" id="406547"/>
    <lineage>
        <taxon>Bacteria</taxon>
        <taxon>Pseudomonadati</taxon>
        <taxon>Planctomycetota</taxon>
        <taxon>Planctomycetia</taxon>
        <taxon>Pirellulales</taxon>
        <taxon>Pirellulaceae</taxon>
        <taxon>Rubripirellula</taxon>
    </lineage>
</organism>
<dbReference type="PANTHER" id="PTHR30093">
    <property type="entry name" value="GENERAL SECRETION PATHWAY PROTEIN G"/>
    <property type="match status" value="1"/>
</dbReference>
<dbReference type="InterPro" id="IPR011453">
    <property type="entry name" value="DUF1559"/>
</dbReference>
<dbReference type="PANTHER" id="PTHR30093:SF2">
    <property type="entry name" value="TYPE II SECRETION SYSTEM PROTEIN H"/>
    <property type="match status" value="1"/>
</dbReference>
<protein>
    <recommendedName>
        <fullName evidence="2">DUF1559 domain-containing protein</fullName>
    </recommendedName>
</protein>
<dbReference type="AlphaFoldDB" id="A0A5B1CNT8"/>
<evidence type="ECO:0000259" key="2">
    <source>
        <dbReference type="Pfam" id="PF07596"/>
    </source>
</evidence>
<evidence type="ECO:0000313" key="3">
    <source>
        <dbReference type="EMBL" id="KAA1261250.1"/>
    </source>
</evidence>
<dbReference type="Pfam" id="PF07596">
    <property type="entry name" value="SBP_bac_10"/>
    <property type="match status" value="1"/>
</dbReference>
<dbReference type="Proteomes" id="UP000322699">
    <property type="component" value="Unassembled WGS sequence"/>
</dbReference>
<dbReference type="InterPro" id="IPR027558">
    <property type="entry name" value="Pre_pil_HX9DG_C"/>
</dbReference>
<evidence type="ECO:0000256" key="1">
    <source>
        <dbReference type="SAM" id="MobiDB-lite"/>
    </source>
</evidence>
<dbReference type="RefSeq" id="WP_068263410.1">
    <property type="nucleotide sequence ID" value="NZ_LWSK01000047.1"/>
</dbReference>
<evidence type="ECO:0000313" key="4">
    <source>
        <dbReference type="Proteomes" id="UP000322699"/>
    </source>
</evidence>
<dbReference type="EMBL" id="VRLW01000001">
    <property type="protein sequence ID" value="KAA1261250.1"/>
    <property type="molecule type" value="Genomic_DNA"/>
</dbReference>
<gene>
    <name evidence="3" type="ORF">LF1_37960</name>
</gene>
<reference evidence="3 4" key="1">
    <citation type="submission" date="2019-08" db="EMBL/GenBank/DDBJ databases">
        <title>Deep-cultivation of Planctomycetes and their phenomic and genomic characterization uncovers novel biology.</title>
        <authorList>
            <person name="Wiegand S."/>
            <person name="Jogler M."/>
            <person name="Boedeker C."/>
            <person name="Pinto D."/>
            <person name="Vollmers J."/>
            <person name="Rivas-Marin E."/>
            <person name="Kohn T."/>
            <person name="Peeters S.H."/>
            <person name="Heuer A."/>
            <person name="Rast P."/>
            <person name="Oberbeckmann S."/>
            <person name="Bunk B."/>
            <person name="Jeske O."/>
            <person name="Meyerdierks A."/>
            <person name="Storesund J.E."/>
            <person name="Kallscheuer N."/>
            <person name="Luecker S."/>
            <person name="Lage O.M."/>
            <person name="Pohl T."/>
            <person name="Merkel B.J."/>
            <person name="Hornburger P."/>
            <person name="Mueller R.-W."/>
            <person name="Bruemmer F."/>
            <person name="Labrenz M."/>
            <person name="Spormann A.M."/>
            <person name="Op Den Camp H."/>
            <person name="Overmann J."/>
            <person name="Amann R."/>
            <person name="Jetten M.S.M."/>
            <person name="Mascher T."/>
            <person name="Medema M.H."/>
            <person name="Devos D.P."/>
            <person name="Kaster A.-K."/>
            <person name="Ovreas L."/>
            <person name="Rohde M."/>
            <person name="Galperin M.Y."/>
            <person name="Jogler C."/>
        </authorList>
    </citation>
    <scope>NUCLEOTIDE SEQUENCE [LARGE SCALE GENOMIC DNA]</scope>
    <source>
        <strain evidence="3 4">LF1</strain>
    </source>
</reference>
<comment type="caution">
    <text evidence="3">The sequence shown here is derived from an EMBL/GenBank/DDBJ whole genome shotgun (WGS) entry which is preliminary data.</text>
</comment>
<feature type="region of interest" description="Disordered" evidence="1">
    <location>
        <begin position="1"/>
        <end position="24"/>
    </location>
</feature>
<feature type="domain" description="DUF1559" evidence="2">
    <location>
        <begin position="16"/>
        <end position="64"/>
    </location>
</feature>
<name>A0A5B1CNT8_9BACT</name>
<keyword evidence="4" id="KW-1185">Reference proteome</keyword>
<dbReference type="NCBIfam" id="TIGR04294">
    <property type="entry name" value="pre_pil_HX9DG"/>
    <property type="match status" value="1"/>
</dbReference>
<accession>A0A5B1CNT8</accession>
<proteinExistence type="predicted"/>
<sequence>MTNKTDELPRSPFPKPTLPPNAERCFGGDETTIGTLTISSRHQGGAHVAMGDGSIKFITDSIDVGFEKGTVVENGKGEYAPGAESPFGLWGAMGTRNQGEMIEAVW</sequence>